<keyword evidence="3" id="KW-0489">Methyltransferase</keyword>
<dbReference type="GO" id="GO:0032259">
    <property type="term" value="P:methylation"/>
    <property type="evidence" value="ECO:0007669"/>
    <property type="project" value="UniProtKB-KW"/>
</dbReference>
<keyword evidence="4" id="KW-1185">Reference proteome</keyword>
<evidence type="ECO:0000313" key="4">
    <source>
        <dbReference type="Proteomes" id="UP001465668"/>
    </source>
</evidence>
<dbReference type="CDD" id="cd02440">
    <property type="entry name" value="AdoMet_MTases"/>
    <property type="match status" value="1"/>
</dbReference>
<dbReference type="Gene3D" id="3.40.50.150">
    <property type="entry name" value="Vaccinia Virus protein VP39"/>
    <property type="match status" value="1"/>
</dbReference>
<keyword evidence="2" id="KW-1133">Transmembrane helix</keyword>
<feature type="transmembrane region" description="Helical" evidence="2">
    <location>
        <begin position="44"/>
        <end position="67"/>
    </location>
</feature>
<proteinExistence type="predicted"/>
<name>A0ABR2XGY8_9PEZI</name>
<accession>A0ABR2XGY8</accession>
<dbReference type="Proteomes" id="UP001465668">
    <property type="component" value="Unassembled WGS sequence"/>
</dbReference>
<organism evidence="3 4">
    <name type="scientific">Seiridium cardinale</name>
    <dbReference type="NCBI Taxonomy" id="138064"/>
    <lineage>
        <taxon>Eukaryota</taxon>
        <taxon>Fungi</taxon>
        <taxon>Dikarya</taxon>
        <taxon>Ascomycota</taxon>
        <taxon>Pezizomycotina</taxon>
        <taxon>Sordariomycetes</taxon>
        <taxon>Xylariomycetidae</taxon>
        <taxon>Amphisphaeriales</taxon>
        <taxon>Sporocadaceae</taxon>
        <taxon>Seiridium</taxon>
    </lineage>
</organism>
<dbReference type="SUPFAM" id="SSF53335">
    <property type="entry name" value="S-adenosyl-L-methionine-dependent methyltransferases"/>
    <property type="match status" value="1"/>
</dbReference>
<sequence length="856" mass="96867">MSASAKKGYSYDQLEDSDKMSSSSAETPELSFKPYMPKKTRSRCIWIIIAAEIVQLLLFSLGVYLILPRRDASFRLPAFDVNGLTDLAKYNTTVSYSNDDTIVESSDFADYFWATYVPCVPRLGLSFETCLVVFADQNQSTAFGVSFWAGLPTLMCNMDFTLGTTENYMDFGLHDKRQCRDYDAIAAWVERNKWKDFENYQFTKYENHKAHLKDHNGTRYILRPMDWRLGAAAVHNHSLKAASQGPRPDPAIKGLVACRPLSPKHLWAPSYSSLLVSISIVKITFIIFCLDQTVNNVRGSCPYVAPALWKLHRTAGVSQLCSVEWVALMTNNSFVFADTFVRTALSVVIRDAMRTQGFFGALQGYSGWRDQGFALWYRDLKTTAMPQLVGEAHGVVLELGPGLGNQLSRFNVDAVEHVYGVEPNAYLVRDLETKLAQTGNAVLAGKYTVIPCGAEDSQMLREHGVSEASLDTVLSIQVLCSAPKPDALARELYALLKPGGKLIFWEHDRSQDMPTRMMQNLWNLAWSRTIGGCNMNRDIVAILAQAGRWESFETIQRDENEKPWAMLPREFYKSREHVDILFRPWSIPPPPYGDPLAESGATPGNRILCVRSVETVIDNIPDEILQKPTDDETWTRCFLLVDDLATFRATIECIPQLHVVGKTLDDQYYEVAMCERFVQYLLDVDFPFLLASETALQRHGRGLDEYYQRHTGNHDLLAAINWAFLMRDILESSPEALQRFAQDCVLIALHSLQDVADAFELEMMERNEQEWFRFFQELCTERIKRPIQDPRAEMQLIMLLQGVLESASGQITGSRQPLTTSSYRSSRYLSSQAGLLRQRAIHFSTGLAPATSLFSH</sequence>
<dbReference type="EMBL" id="JARVKM010000054">
    <property type="protein sequence ID" value="KAK9773054.1"/>
    <property type="molecule type" value="Genomic_DNA"/>
</dbReference>
<comment type="caution">
    <text evidence="3">The sequence shown here is derived from an EMBL/GenBank/DDBJ whole genome shotgun (WGS) entry which is preliminary data.</text>
</comment>
<evidence type="ECO:0000256" key="1">
    <source>
        <dbReference type="SAM" id="MobiDB-lite"/>
    </source>
</evidence>
<keyword evidence="3" id="KW-0808">Transferase</keyword>
<evidence type="ECO:0000256" key="2">
    <source>
        <dbReference type="SAM" id="Phobius"/>
    </source>
</evidence>
<dbReference type="InterPro" id="IPR029063">
    <property type="entry name" value="SAM-dependent_MTases_sf"/>
</dbReference>
<feature type="region of interest" description="Disordered" evidence="1">
    <location>
        <begin position="1"/>
        <end position="29"/>
    </location>
</feature>
<protein>
    <submittedName>
        <fullName evidence="3">Methyltransferase type 11 domain-containing protein</fullName>
    </submittedName>
</protein>
<dbReference type="PANTHER" id="PTHR45036:SF1">
    <property type="entry name" value="METHYLTRANSFERASE LIKE 7A"/>
    <property type="match status" value="1"/>
</dbReference>
<gene>
    <name evidence="3" type="ORF">SCAR479_10176</name>
</gene>
<reference evidence="3 4" key="1">
    <citation type="submission" date="2024-02" db="EMBL/GenBank/DDBJ databases">
        <title>First draft genome assembly of two strains of Seiridium cardinale.</title>
        <authorList>
            <person name="Emiliani G."/>
            <person name="Scali E."/>
        </authorList>
    </citation>
    <scope>NUCLEOTIDE SEQUENCE [LARGE SCALE GENOMIC DNA]</scope>
    <source>
        <strain evidence="3 4">BM-138-000479</strain>
    </source>
</reference>
<keyword evidence="2" id="KW-0472">Membrane</keyword>
<keyword evidence="2" id="KW-0812">Transmembrane</keyword>
<dbReference type="InterPro" id="IPR052356">
    <property type="entry name" value="Thiol_S-MT"/>
</dbReference>
<dbReference type="PANTHER" id="PTHR45036">
    <property type="entry name" value="METHYLTRANSFERASE LIKE 7B"/>
    <property type="match status" value="1"/>
</dbReference>
<dbReference type="GO" id="GO:0008168">
    <property type="term" value="F:methyltransferase activity"/>
    <property type="evidence" value="ECO:0007669"/>
    <property type="project" value="UniProtKB-KW"/>
</dbReference>
<dbReference type="Pfam" id="PF13489">
    <property type="entry name" value="Methyltransf_23"/>
    <property type="match status" value="1"/>
</dbReference>
<evidence type="ECO:0000313" key="3">
    <source>
        <dbReference type="EMBL" id="KAK9773054.1"/>
    </source>
</evidence>